<protein>
    <recommendedName>
        <fullName evidence="1">Glycosyl transferase family 28 C-terminal domain-containing protein</fullName>
    </recommendedName>
</protein>
<dbReference type="Pfam" id="PF04101">
    <property type="entry name" value="Glyco_tran_28_C"/>
    <property type="match status" value="1"/>
</dbReference>
<dbReference type="AlphaFoldDB" id="A0A1F7WKK7"/>
<reference evidence="2 3" key="1">
    <citation type="journal article" date="2016" name="Nat. Commun.">
        <title>Thousands of microbial genomes shed light on interconnected biogeochemical processes in an aquifer system.</title>
        <authorList>
            <person name="Anantharaman K."/>
            <person name="Brown C.T."/>
            <person name="Hug L.A."/>
            <person name="Sharon I."/>
            <person name="Castelle C.J."/>
            <person name="Probst A.J."/>
            <person name="Thomas B.C."/>
            <person name="Singh A."/>
            <person name="Wilkins M.J."/>
            <person name="Karaoz U."/>
            <person name="Brodie E.L."/>
            <person name="Williams K.H."/>
            <person name="Hubbard S.S."/>
            <person name="Banfield J.F."/>
        </authorList>
    </citation>
    <scope>NUCLEOTIDE SEQUENCE [LARGE SCALE GENOMIC DNA]</scope>
</reference>
<dbReference type="Gene3D" id="3.40.50.2000">
    <property type="entry name" value="Glycogen Phosphorylase B"/>
    <property type="match status" value="1"/>
</dbReference>
<accession>A0A1F7WKK7</accession>
<sequence length="357" mass="38664">MKTLILTEGGSVSGNGHITRCLSFCHELISKGAAPVLVIKPDQTGEAAVLETVNITGLAVEQFDWHDLKKLKDFTAHFIGGIRSSEQKKDATRNGTGNIKCGLNVIADSYKADFDVYAYLCDISDNQIFFDDYNRIDYPGGHVLNGAVSAAKIAYAGGRGVNYLLGPSYQPIRIEFANSSPVKIKKKVLKVLITLGGSDSDEVCKRILEALVEKFADIEKKIVTGRPLNGLEEIKKNAGENAHFHSGLSAAQMAALMSESDIAVSAGGQTLYELARLGVPTIAFIMAENQRNNVNGFLELRAVENGGESADSGFENKIARAMAGLISCDRRRELSEIFRKIVDGQGVSRCIKEVFTL</sequence>
<dbReference type="STRING" id="1817813.A2008_10650"/>
<organism evidence="2 3">
    <name type="scientific">Candidatus Wallbacteria bacterium GWC2_49_35</name>
    <dbReference type="NCBI Taxonomy" id="1817813"/>
    <lineage>
        <taxon>Bacteria</taxon>
        <taxon>Candidatus Walliibacteriota</taxon>
    </lineage>
</organism>
<evidence type="ECO:0000313" key="2">
    <source>
        <dbReference type="EMBL" id="OGM03351.1"/>
    </source>
</evidence>
<dbReference type="Gene3D" id="3.40.50.11190">
    <property type="match status" value="1"/>
</dbReference>
<dbReference type="GO" id="GO:0016758">
    <property type="term" value="F:hexosyltransferase activity"/>
    <property type="evidence" value="ECO:0007669"/>
    <property type="project" value="InterPro"/>
</dbReference>
<name>A0A1F7WKK7_9BACT</name>
<evidence type="ECO:0000313" key="3">
    <source>
        <dbReference type="Proteomes" id="UP000178735"/>
    </source>
</evidence>
<proteinExistence type="predicted"/>
<dbReference type="EMBL" id="MGFH01000171">
    <property type="protein sequence ID" value="OGM03351.1"/>
    <property type="molecule type" value="Genomic_DNA"/>
</dbReference>
<dbReference type="SUPFAM" id="SSF53756">
    <property type="entry name" value="UDP-Glycosyltransferase/glycogen phosphorylase"/>
    <property type="match status" value="1"/>
</dbReference>
<feature type="domain" description="Glycosyl transferase family 28 C-terminal" evidence="1">
    <location>
        <begin position="195"/>
        <end position="297"/>
    </location>
</feature>
<evidence type="ECO:0000259" key="1">
    <source>
        <dbReference type="Pfam" id="PF04101"/>
    </source>
</evidence>
<gene>
    <name evidence="2" type="ORF">A2008_10650</name>
</gene>
<comment type="caution">
    <text evidence="2">The sequence shown here is derived from an EMBL/GenBank/DDBJ whole genome shotgun (WGS) entry which is preliminary data.</text>
</comment>
<dbReference type="Proteomes" id="UP000178735">
    <property type="component" value="Unassembled WGS sequence"/>
</dbReference>
<dbReference type="InterPro" id="IPR007235">
    <property type="entry name" value="Glyco_trans_28_C"/>
</dbReference>